<dbReference type="SUPFAM" id="SSF54637">
    <property type="entry name" value="Thioesterase/thiol ester dehydrase-isomerase"/>
    <property type="match status" value="1"/>
</dbReference>
<comment type="caution">
    <text evidence="1">The sequence shown here is derived from an EMBL/GenBank/DDBJ whole genome shotgun (WGS) entry which is preliminary data.</text>
</comment>
<dbReference type="CDD" id="cd00586">
    <property type="entry name" value="4HBT"/>
    <property type="match status" value="1"/>
</dbReference>
<protein>
    <submittedName>
        <fullName evidence="1">Acyl-CoA thioesterase</fullName>
    </submittedName>
</protein>
<reference evidence="1 2" key="1">
    <citation type="journal article" date="2020" name="Biotechnol. Biofuels">
        <title>New insights from the biogas microbiome by comprehensive genome-resolved metagenomics of nearly 1600 species originating from multiple anaerobic digesters.</title>
        <authorList>
            <person name="Campanaro S."/>
            <person name="Treu L."/>
            <person name="Rodriguez-R L.M."/>
            <person name="Kovalovszki A."/>
            <person name="Ziels R.M."/>
            <person name="Maus I."/>
            <person name="Zhu X."/>
            <person name="Kougias P.G."/>
            <person name="Basile A."/>
            <person name="Luo G."/>
            <person name="Schluter A."/>
            <person name="Konstantinidis K.T."/>
            <person name="Angelidaki I."/>
        </authorList>
    </citation>
    <scope>NUCLEOTIDE SEQUENCE [LARGE SCALE GENOMIC DNA]</scope>
    <source>
        <strain evidence="1">AS06rmzACSIP_256</strain>
    </source>
</reference>
<name>A0A7X7LVU8_9RHOO</name>
<sequence>MQFTKLKQVRFSHCDPAGIVFYPRYAELCNETVEDWFREAIGVDFHQLHEKLRLGVPAVSLEVQFLRPSTYGEQLSFSLQVLEIGKSSMTLGISACCGEEERVRFRLKVVLVSMESMRAVPIDDAWRTRFSAFLG</sequence>
<evidence type="ECO:0000313" key="2">
    <source>
        <dbReference type="Proteomes" id="UP000536534"/>
    </source>
</evidence>
<gene>
    <name evidence="1" type="ORF">GX576_06980</name>
</gene>
<dbReference type="AlphaFoldDB" id="A0A7X7LVU8"/>
<dbReference type="OrthoDB" id="21822at2"/>
<dbReference type="RefSeq" id="WP_068804234.1">
    <property type="nucleotide sequence ID" value="NZ_MBFM01000001.1"/>
</dbReference>
<dbReference type="Gene3D" id="3.10.129.10">
    <property type="entry name" value="Hotdog Thioesterase"/>
    <property type="match status" value="1"/>
</dbReference>
<dbReference type="InterPro" id="IPR029069">
    <property type="entry name" value="HotDog_dom_sf"/>
</dbReference>
<evidence type="ECO:0000313" key="1">
    <source>
        <dbReference type="EMBL" id="NLF54127.1"/>
    </source>
</evidence>
<dbReference type="Pfam" id="PF13279">
    <property type="entry name" value="4HBT_2"/>
    <property type="match status" value="1"/>
</dbReference>
<accession>A0A7X7LVU8</accession>
<organism evidence="1 2">
    <name type="scientific">Thauera phenolivorans</name>
    <dbReference type="NCBI Taxonomy" id="1792543"/>
    <lineage>
        <taxon>Bacteria</taxon>
        <taxon>Pseudomonadati</taxon>
        <taxon>Pseudomonadota</taxon>
        <taxon>Betaproteobacteria</taxon>
        <taxon>Rhodocyclales</taxon>
        <taxon>Zoogloeaceae</taxon>
        <taxon>Thauera</taxon>
    </lineage>
</organism>
<proteinExistence type="predicted"/>
<dbReference type="EMBL" id="JAAYYV010000184">
    <property type="protein sequence ID" value="NLF54127.1"/>
    <property type="molecule type" value="Genomic_DNA"/>
</dbReference>
<dbReference type="Proteomes" id="UP000536534">
    <property type="component" value="Unassembled WGS sequence"/>
</dbReference>